<evidence type="ECO:0000313" key="3">
    <source>
        <dbReference type="EMBL" id="OGE13292.1"/>
    </source>
</evidence>
<accession>A0A1F5IAA8</accession>
<dbReference type="EMBL" id="MFBY01000038">
    <property type="protein sequence ID" value="OGE13292.1"/>
    <property type="molecule type" value="Genomic_DNA"/>
</dbReference>
<feature type="region of interest" description="Disordered" evidence="1">
    <location>
        <begin position="107"/>
        <end position="137"/>
    </location>
</feature>
<evidence type="ECO:0000256" key="1">
    <source>
        <dbReference type="SAM" id="MobiDB-lite"/>
    </source>
</evidence>
<protein>
    <recommendedName>
        <fullName evidence="5">DUF2304 domain-containing protein</fullName>
    </recommendedName>
</protein>
<evidence type="ECO:0000313" key="4">
    <source>
        <dbReference type="Proteomes" id="UP000177300"/>
    </source>
</evidence>
<feature type="transmembrane region" description="Helical" evidence="2">
    <location>
        <begin position="6"/>
        <end position="22"/>
    </location>
</feature>
<gene>
    <name evidence="3" type="ORF">A3G14_05420</name>
</gene>
<dbReference type="AlphaFoldDB" id="A0A1F5IAA8"/>
<name>A0A1F5IAA8_9BACT</name>
<keyword evidence="2" id="KW-0812">Transmembrane</keyword>
<feature type="compositionally biased region" description="Low complexity" evidence="1">
    <location>
        <begin position="108"/>
        <end position="122"/>
    </location>
</feature>
<keyword evidence="2" id="KW-1133">Transmembrane helix</keyword>
<feature type="compositionally biased region" description="Basic and acidic residues" evidence="1">
    <location>
        <begin position="128"/>
        <end position="137"/>
    </location>
</feature>
<dbReference type="InterPro" id="IPR019277">
    <property type="entry name" value="DUF2304"/>
</dbReference>
<feature type="transmembrane region" description="Helical" evidence="2">
    <location>
        <begin position="70"/>
        <end position="89"/>
    </location>
</feature>
<evidence type="ECO:0000256" key="2">
    <source>
        <dbReference type="SAM" id="Phobius"/>
    </source>
</evidence>
<evidence type="ECO:0008006" key="5">
    <source>
        <dbReference type="Google" id="ProtNLM"/>
    </source>
</evidence>
<proteinExistence type="predicted"/>
<sequence length="137" mass="15656">MFTTIQIILLAIVIFAISRVYLRFKEGILSRQATFFWLFIWISGLIGVSLPQTTTRIAELFGVGRGVDIIVYISLALLFYLVFRIYVMIEDLRSEITFLVRQIALQNSSKKSPRALSSSRPPKAGPPMEEKRESIKK</sequence>
<keyword evidence="2" id="KW-0472">Membrane</keyword>
<reference evidence="3 4" key="1">
    <citation type="journal article" date="2016" name="Nat. Commun.">
        <title>Thousands of microbial genomes shed light on interconnected biogeochemical processes in an aquifer system.</title>
        <authorList>
            <person name="Anantharaman K."/>
            <person name="Brown C.T."/>
            <person name="Hug L.A."/>
            <person name="Sharon I."/>
            <person name="Castelle C.J."/>
            <person name="Probst A.J."/>
            <person name="Thomas B.C."/>
            <person name="Singh A."/>
            <person name="Wilkins M.J."/>
            <person name="Karaoz U."/>
            <person name="Brodie E.L."/>
            <person name="Williams K.H."/>
            <person name="Hubbard S.S."/>
            <person name="Banfield J.F."/>
        </authorList>
    </citation>
    <scope>NUCLEOTIDE SEQUENCE [LARGE SCALE GENOMIC DNA]</scope>
</reference>
<feature type="transmembrane region" description="Helical" evidence="2">
    <location>
        <begin position="34"/>
        <end position="50"/>
    </location>
</feature>
<dbReference type="Pfam" id="PF10066">
    <property type="entry name" value="DUF2304"/>
    <property type="match status" value="1"/>
</dbReference>
<dbReference type="Proteomes" id="UP000177300">
    <property type="component" value="Unassembled WGS sequence"/>
</dbReference>
<organism evidence="3 4">
    <name type="scientific">Candidatus Curtissbacteria bacterium RIFCSPLOWO2_12_FULL_38_9</name>
    <dbReference type="NCBI Taxonomy" id="1797735"/>
    <lineage>
        <taxon>Bacteria</taxon>
        <taxon>Candidatus Curtissiibacteriota</taxon>
    </lineage>
</organism>
<comment type="caution">
    <text evidence="3">The sequence shown here is derived from an EMBL/GenBank/DDBJ whole genome shotgun (WGS) entry which is preliminary data.</text>
</comment>